<dbReference type="SMART" id="SM00717">
    <property type="entry name" value="SANT"/>
    <property type="match status" value="5"/>
</dbReference>
<reference evidence="4" key="1">
    <citation type="journal article" date="2020" name="Fungal Divers.">
        <title>Resolving the Mortierellaceae phylogeny through synthesis of multi-gene phylogenetics and phylogenomics.</title>
        <authorList>
            <person name="Vandepol N."/>
            <person name="Liber J."/>
            <person name="Desiro A."/>
            <person name="Na H."/>
            <person name="Kennedy M."/>
            <person name="Barry K."/>
            <person name="Grigoriev I.V."/>
            <person name="Miller A.N."/>
            <person name="O'Donnell K."/>
            <person name="Stajich J.E."/>
            <person name="Bonito G."/>
        </authorList>
    </citation>
    <scope>NUCLEOTIDE SEQUENCE</scope>
    <source>
        <strain evidence="4">CK1249</strain>
    </source>
</reference>
<gene>
    <name evidence="4" type="ORF">BGZ70_001227</name>
</gene>
<keyword evidence="5" id="KW-1185">Reference proteome</keyword>
<dbReference type="EMBL" id="JAAAHY010001263">
    <property type="protein sequence ID" value="KAF9950799.1"/>
    <property type="molecule type" value="Genomic_DNA"/>
</dbReference>
<evidence type="ECO:0000256" key="1">
    <source>
        <dbReference type="SAM" id="MobiDB-lite"/>
    </source>
</evidence>
<dbReference type="PROSITE" id="PS50090">
    <property type="entry name" value="MYB_LIKE"/>
    <property type="match status" value="3"/>
</dbReference>
<feature type="region of interest" description="Disordered" evidence="1">
    <location>
        <begin position="647"/>
        <end position="688"/>
    </location>
</feature>
<dbReference type="AlphaFoldDB" id="A0A9P6IWG5"/>
<dbReference type="GO" id="GO:0000981">
    <property type="term" value="F:DNA-binding transcription factor activity, RNA polymerase II-specific"/>
    <property type="evidence" value="ECO:0007669"/>
    <property type="project" value="TreeGrafter"/>
</dbReference>
<dbReference type="Proteomes" id="UP000738359">
    <property type="component" value="Unassembled WGS sequence"/>
</dbReference>
<protein>
    <submittedName>
        <fullName evidence="4">Uncharacterized protein</fullName>
    </submittedName>
</protein>
<dbReference type="Pfam" id="PF13921">
    <property type="entry name" value="Myb_DNA-bind_6"/>
    <property type="match status" value="1"/>
</dbReference>
<dbReference type="CDD" id="cd00167">
    <property type="entry name" value="SANT"/>
    <property type="match status" value="1"/>
</dbReference>
<organism evidence="4 5">
    <name type="scientific">Mortierella alpina</name>
    <name type="common">Oleaginous fungus</name>
    <name type="synonym">Mortierella renispora</name>
    <dbReference type="NCBI Taxonomy" id="64518"/>
    <lineage>
        <taxon>Eukaryota</taxon>
        <taxon>Fungi</taxon>
        <taxon>Fungi incertae sedis</taxon>
        <taxon>Mucoromycota</taxon>
        <taxon>Mortierellomycotina</taxon>
        <taxon>Mortierellomycetes</taxon>
        <taxon>Mortierellales</taxon>
        <taxon>Mortierellaceae</taxon>
        <taxon>Mortierella</taxon>
    </lineage>
</organism>
<dbReference type="InterPro" id="IPR009057">
    <property type="entry name" value="Homeodomain-like_sf"/>
</dbReference>
<feature type="domain" description="Myb-like" evidence="2">
    <location>
        <begin position="849"/>
        <end position="894"/>
    </location>
</feature>
<dbReference type="InterPro" id="IPR017930">
    <property type="entry name" value="Myb_dom"/>
</dbReference>
<accession>A0A9P6IWG5</accession>
<evidence type="ECO:0000259" key="2">
    <source>
        <dbReference type="PROSITE" id="PS50090"/>
    </source>
</evidence>
<comment type="caution">
    <text evidence="4">The sequence shown here is derived from an EMBL/GenBank/DDBJ whole genome shotgun (WGS) entry which is preliminary data.</text>
</comment>
<dbReference type="Gene3D" id="1.10.10.60">
    <property type="entry name" value="Homeodomain-like"/>
    <property type="match status" value="3"/>
</dbReference>
<feature type="domain" description="HTH myb-type" evidence="3">
    <location>
        <begin position="846"/>
        <end position="896"/>
    </location>
</feature>
<feature type="compositionally biased region" description="Basic and acidic residues" evidence="1">
    <location>
        <begin position="669"/>
        <end position="678"/>
    </location>
</feature>
<dbReference type="OrthoDB" id="18440at2759"/>
<dbReference type="GO" id="GO:0005634">
    <property type="term" value="C:nucleus"/>
    <property type="evidence" value="ECO:0007669"/>
    <property type="project" value="TreeGrafter"/>
</dbReference>
<dbReference type="PROSITE" id="PS51294">
    <property type="entry name" value="HTH_MYB"/>
    <property type="match status" value="1"/>
</dbReference>
<name>A0A9P6IWG5_MORAP</name>
<dbReference type="GO" id="GO:0000978">
    <property type="term" value="F:RNA polymerase II cis-regulatory region sequence-specific DNA binding"/>
    <property type="evidence" value="ECO:0007669"/>
    <property type="project" value="TreeGrafter"/>
</dbReference>
<dbReference type="InterPro" id="IPR001005">
    <property type="entry name" value="SANT/Myb"/>
</dbReference>
<sequence>MASSIPWASSTLLHTGRGRNGLFPWRPTLATSAALPKPIHVPTSNKAYAHDWTLESNAMLLNLREQGLSWREVGLQLSKSDAACLKHYNNVLAPALADTGRWHGNTALDKRLLETRLLEKRTWQEVGQVLQMEARSCQARFKGALEPWLKAGWGHGKHTPTSRPLQKPPPLRRHGAGDVYIQKVKGAYDAILEEQGLKVGEIQGWYDRYLVTTLNPKVYRAMDQIWTKEMDHVLVKMRREDKAAWPMIQEALGMDYPSCYIRYHRITENRLPVQVKLKGAELRQSLQELYRGVLVGHGSLSDFWTPERDEILLRMKEETPEVTWREIGQKLGTSYVNCHTRYKAVLQPLIEQSWTARTTAQLQEMVEQGQTWDDISNALGIHRRACKQQWLVINCDRDNAAKAAKAMGERAGVIGSTYTKILQQRIERNYDGRDWDQLLCAQSVDRPAQTEEQKRQQRHQWLEKNPAWTPLEETRLIQRVLKSGLNAWDNIAEALNTEAERSRHFTAVECRIRWKNLDMPVHRGIDLHDWTPSNQRLFWSTWLHYREASGMDRTEAVEDDIWERISQDPRVPGDKEQCRLYFETATWKLESLSENSLTTFAQRQVNAEETRLSLKDDLAENGTHKPRYQWSKRRSAMLQRFIQLEMRQPSQQRRKTMSWPNIIRRINRRPQDQESHHDDDDDDDAQGDGVLDLRVSQCIFHWKRHLKLAPGPRWTHSEVKLLEQGIRELGYNWRKIQERYLPWRQTSMLIPQWYLISERPARITVDEYMSLLGIVEELRQQQPQQQQQQQIKATSGDDLQPASCSLELRAKDRMVDWREVAARMPGWTANPCRRVFEQSYKYVLEHADFTPEEDAWLLTNVQLGREQDWAAVVKRFGAGGRTAWHYRLRWCQLLDL</sequence>
<proteinExistence type="predicted"/>
<feature type="domain" description="Myb-like" evidence="2">
    <location>
        <begin position="304"/>
        <end position="346"/>
    </location>
</feature>
<evidence type="ECO:0000313" key="4">
    <source>
        <dbReference type="EMBL" id="KAF9950799.1"/>
    </source>
</evidence>
<dbReference type="InterPro" id="IPR050560">
    <property type="entry name" value="MYB_TF"/>
</dbReference>
<dbReference type="PANTHER" id="PTHR45614">
    <property type="entry name" value="MYB PROTEIN-RELATED"/>
    <property type="match status" value="1"/>
</dbReference>
<dbReference type="SUPFAM" id="SSF46689">
    <property type="entry name" value="Homeodomain-like"/>
    <property type="match status" value="3"/>
</dbReference>
<evidence type="ECO:0000259" key="3">
    <source>
        <dbReference type="PROSITE" id="PS51294"/>
    </source>
</evidence>
<feature type="domain" description="Myb-like" evidence="2">
    <location>
        <begin position="468"/>
        <end position="518"/>
    </location>
</feature>
<evidence type="ECO:0000313" key="5">
    <source>
        <dbReference type="Proteomes" id="UP000738359"/>
    </source>
</evidence>